<dbReference type="RefSeq" id="WP_245791019.1">
    <property type="nucleotide sequence ID" value="NZ_FRDI01000019.1"/>
</dbReference>
<dbReference type="GO" id="GO:0015658">
    <property type="term" value="F:branched-chain amino acid transmembrane transporter activity"/>
    <property type="evidence" value="ECO:0007669"/>
    <property type="project" value="InterPro"/>
</dbReference>
<reference evidence="7 8" key="1">
    <citation type="submission" date="2016-12" db="EMBL/GenBank/DDBJ databases">
        <authorList>
            <person name="Song W.-J."/>
            <person name="Kurnit D.M."/>
        </authorList>
    </citation>
    <scope>NUCLEOTIDE SEQUENCE [LARGE SCALE GENOMIC DNA]</scope>
    <source>
        <strain evidence="7 8">DSM 11393</strain>
    </source>
</reference>
<feature type="transmembrane region" description="Helical" evidence="6">
    <location>
        <begin position="345"/>
        <end position="372"/>
    </location>
</feature>
<dbReference type="NCBIfam" id="NF008450">
    <property type="entry name" value="PRK11301.1"/>
    <property type="match status" value="1"/>
</dbReference>
<feature type="transmembrane region" description="Helical" evidence="6">
    <location>
        <begin position="310"/>
        <end position="333"/>
    </location>
</feature>
<gene>
    <name evidence="7" type="ORF">SAMN02745728_02374</name>
</gene>
<name>A0A1M7TQL2_9BACT</name>
<dbReference type="CDD" id="cd06581">
    <property type="entry name" value="TM_PBP1_LivM_like"/>
    <property type="match status" value="1"/>
</dbReference>
<protein>
    <submittedName>
        <fullName evidence="7">Branched-chain amino acid transport system permease protein</fullName>
    </submittedName>
</protein>
<dbReference type="GO" id="GO:0005886">
    <property type="term" value="C:plasma membrane"/>
    <property type="evidence" value="ECO:0007669"/>
    <property type="project" value="UniProtKB-SubCell"/>
</dbReference>
<evidence type="ECO:0000256" key="2">
    <source>
        <dbReference type="ARBA" id="ARBA00022475"/>
    </source>
</evidence>
<evidence type="ECO:0000256" key="6">
    <source>
        <dbReference type="SAM" id="Phobius"/>
    </source>
</evidence>
<dbReference type="InterPro" id="IPR043428">
    <property type="entry name" value="LivM-like"/>
</dbReference>
<dbReference type="EMBL" id="FRDI01000019">
    <property type="protein sequence ID" value="SHN73022.1"/>
    <property type="molecule type" value="Genomic_DNA"/>
</dbReference>
<keyword evidence="3 6" id="KW-0812">Transmembrane</keyword>
<feature type="transmembrane region" description="Helical" evidence="6">
    <location>
        <begin position="166"/>
        <end position="188"/>
    </location>
</feature>
<dbReference type="Proteomes" id="UP000186469">
    <property type="component" value="Unassembled WGS sequence"/>
</dbReference>
<evidence type="ECO:0000256" key="5">
    <source>
        <dbReference type="ARBA" id="ARBA00023136"/>
    </source>
</evidence>
<comment type="subcellular location">
    <subcellularLocation>
        <location evidence="1">Cell membrane</location>
        <topology evidence="1">Multi-pass membrane protein</topology>
    </subcellularLocation>
</comment>
<dbReference type="PANTHER" id="PTHR30482">
    <property type="entry name" value="HIGH-AFFINITY BRANCHED-CHAIN AMINO ACID TRANSPORT SYSTEM PERMEASE"/>
    <property type="match status" value="1"/>
</dbReference>
<feature type="transmembrane region" description="Helical" evidence="6">
    <location>
        <begin position="260"/>
        <end position="279"/>
    </location>
</feature>
<evidence type="ECO:0000256" key="4">
    <source>
        <dbReference type="ARBA" id="ARBA00022989"/>
    </source>
</evidence>
<dbReference type="Pfam" id="PF02653">
    <property type="entry name" value="BPD_transp_2"/>
    <property type="match status" value="1"/>
</dbReference>
<dbReference type="AlphaFoldDB" id="A0A1M7TQL2"/>
<keyword evidence="2" id="KW-1003">Cell membrane</keyword>
<organism evidence="7 8">
    <name type="scientific">Desulfovibrio litoralis DSM 11393</name>
    <dbReference type="NCBI Taxonomy" id="1121455"/>
    <lineage>
        <taxon>Bacteria</taxon>
        <taxon>Pseudomonadati</taxon>
        <taxon>Thermodesulfobacteriota</taxon>
        <taxon>Desulfovibrionia</taxon>
        <taxon>Desulfovibrionales</taxon>
        <taxon>Desulfovibrionaceae</taxon>
        <taxon>Desulfovibrio</taxon>
    </lineage>
</organism>
<keyword evidence="4 6" id="KW-1133">Transmembrane helix</keyword>
<dbReference type="PANTHER" id="PTHR30482:SF20">
    <property type="entry name" value="HIGH-AFFINITY BRANCHED-CHAIN AMINO ACID TRANSPORT SYSTEM PERMEASE PROTEIN LIVM"/>
    <property type="match status" value="1"/>
</dbReference>
<accession>A0A1M7TQL2</accession>
<sequence length="439" mass="49346">MSISSNQLPFFHIQNIKRSFFVALWFVFLTLPLLAVKVDTLNQNVVWRPQNMLYVFIGTFVFSFIWRWLFLLKERKPFEGKFVNQIQCFKQNKSIFLALLLMLCFIFPLFSTTYQVNVMVSALLWVILGLGLNIVVGFSGMLVLGYVAFYAIGAYSYALLNIHTGIGFWEALPFGGLFAAVIAIILALPLLRLRGDYLAIVTLGFGEIVRLILENYSDIFYGPSGISNIPKPTLYYPSFVDGSFSFVQVNFTNLTELTNYAYYVALFMTILTIIAVSRLRDSRLGRSWMALREDEIACEAMGINKVGVKLSAFALGAMWAGFGGVLFAAKTSFINPSSFTFMESALILAMVVLGGMGSIFGVVLGSFILILLPEYLRALSEYRMLIFGASMVLMMVFRPQGLVKPARKTYVFKHDLDEKQIVPEMNIPNSLKKGQENAQ</sequence>
<keyword evidence="5 6" id="KW-0472">Membrane</keyword>
<feature type="transmembrane region" description="Helical" evidence="6">
    <location>
        <begin position="93"/>
        <end position="110"/>
    </location>
</feature>
<evidence type="ECO:0000313" key="8">
    <source>
        <dbReference type="Proteomes" id="UP000186469"/>
    </source>
</evidence>
<evidence type="ECO:0000256" key="1">
    <source>
        <dbReference type="ARBA" id="ARBA00004651"/>
    </source>
</evidence>
<dbReference type="STRING" id="1121455.SAMN02745728_02374"/>
<dbReference type="InterPro" id="IPR001851">
    <property type="entry name" value="ABC_transp_permease"/>
</dbReference>
<proteinExistence type="predicted"/>
<keyword evidence="8" id="KW-1185">Reference proteome</keyword>
<feature type="transmembrane region" description="Helical" evidence="6">
    <location>
        <begin position="51"/>
        <end position="72"/>
    </location>
</feature>
<evidence type="ECO:0000313" key="7">
    <source>
        <dbReference type="EMBL" id="SHN73022.1"/>
    </source>
</evidence>
<feature type="transmembrane region" description="Helical" evidence="6">
    <location>
        <begin position="384"/>
        <end position="403"/>
    </location>
</feature>
<evidence type="ECO:0000256" key="3">
    <source>
        <dbReference type="ARBA" id="ARBA00022692"/>
    </source>
</evidence>